<sequence length="215" mass="23545">MTTAPAFTPTSQAQLDKMVEGLKQGLSLHLQFTDADDSALREVVLNTLLISGGVFEWEDALNQKLALPDAAIVQSFDSLLPQTIWAATDSNLNFLALYFNKPADNTSSGTAEDADIVIYNPQDAVHVDDDYGVPPADSDHWAYVVNKYQVEECTVAMPCIEEYGVIEAATDSGCVNFLQESLWLQHINEELCATPVDRGDNGSDSIWIKLESISK</sequence>
<evidence type="ECO:0000313" key="1">
    <source>
        <dbReference type="EMBL" id="MEZ8719718.1"/>
    </source>
</evidence>
<comment type="caution">
    <text evidence="1">The sequence shown here is derived from an EMBL/GenBank/DDBJ whole genome shotgun (WGS) entry which is preliminary data.</text>
</comment>
<dbReference type="RefSeq" id="WP_269336686.1">
    <property type="nucleotide sequence ID" value="NZ_JBFSSG010000001.1"/>
</dbReference>
<name>A0ABV4MRE2_9VIBR</name>
<proteinExistence type="predicted"/>
<gene>
    <name evidence="1" type="ORF">AB6D66_01475</name>
</gene>
<evidence type="ECO:0000313" key="2">
    <source>
        <dbReference type="Proteomes" id="UP001570071"/>
    </source>
</evidence>
<accession>A0ABV4MRE2</accession>
<dbReference type="Proteomes" id="UP001570071">
    <property type="component" value="Unassembled WGS sequence"/>
</dbReference>
<reference evidence="1 2" key="1">
    <citation type="journal article" date="2024" name="ISME J.">
        <title>Tailless and filamentous prophages are predominant in marine Vibrio.</title>
        <authorList>
            <person name="Steensen K."/>
            <person name="Seneca J."/>
            <person name="Bartlau N."/>
            <person name="Yu X.A."/>
            <person name="Hussain F.A."/>
            <person name="Polz M.F."/>
        </authorList>
    </citation>
    <scope>NUCLEOTIDE SEQUENCE [LARGE SCALE GENOMIC DNA]</scope>
    <source>
        <strain evidence="1 2">10N.239.312.F12</strain>
    </source>
</reference>
<keyword evidence="2" id="KW-1185">Reference proteome</keyword>
<protein>
    <submittedName>
        <fullName evidence="1">Uncharacterized protein</fullName>
    </submittedName>
</protein>
<dbReference type="EMBL" id="JBFSSG010000001">
    <property type="protein sequence ID" value="MEZ8719718.1"/>
    <property type="molecule type" value="Genomic_DNA"/>
</dbReference>
<organism evidence="1 2">
    <name type="scientific">Vibrio pomeroyi</name>
    <dbReference type="NCBI Taxonomy" id="198832"/>
    <lineage>
        <taxon>Bacteria</taxon>
        <taxon>Pseudomonadati</taxon>
        <taxon>Pseudomonadota</taxon>
        <taxon>Gammaproteobacteria</taxon>
        <taxon>Vibrionales</taxon>
        <taxon>Vibrionaceae</taxon>
        <taxon>Vibrio</taxon>
    </lineage>
</organism>